<dbReference type="AlphaFoldDB" id="A0A1I4ADV7"/>
<gene>
    <name evidence="3" type="ORF">SAMN05216275_12820</name>
</gene>
<dbReference type="RefSeq" id="WP_093890425.1">
    <property type="nucleotide sequence ID" value="NZ_FOQY01000028.1"/>
</dbReference>
<evidence type="ECO:0000313" key="3">
    <source>
        <dbReference type="EMBL" id="SFK54612.1"/>
    </source>
</evidence>
<reference evidence="4" key="1">
    <citation type="submission" date="2016-10" db="EMBL/GenBank/DDBJ databases">
        <authorList>
            <person name="Varghese N."/>
            <person name="Submissions S."/>
        </authorList>
    </citation>
    <scope>NUCLEOTIDE SEQUENCE [LARGE SCALE GENOMIC DNA]</scope>
    <source>
        <strain evidence="4">CGMCC 4.2126</strain>
    </source>
</reference>
<feature type="chain" id="PRO_5011572610" evidence="2">
    <location>
        <begin position="31"/>
        <end position="105"/>
    </location>
</feature>
<name>A0A1I4ADV7_9ACTN</name>
<dbReference type="EMBL" id="FOQY01000028">
    <property type="protein sequence ID" value="SFK54612.1"/>
    <property type="molecule type" value="Genomic_DNA"/>
</dbReference>
<evidence type="ECO:0000256" key="1">
    <source>
        <dbReference type="SAM" id="MobiDB-lite"/>
    </source>
</evidence>
<organism evidence="3 4">
    <name type="scientific">Streptosporangium canum</name>
    <dbReference type="NCBI Taxonomy" id="324952"/>
    <lineage>
        <taxon>Bacteria</taxon>
        <taxon>Bacillati</taxon>
        <taxon>Actinomycetota</taxon>
        <taxon>Actinomycetes</taxon>
        <taxon>Streptosporangiales</taxon>
        <taxon>Streptosporangiaceae</taxon>
        <taxon>Streptosporangium</taxon>
    </lineage>
</organism>
<feature type="region of interest" description="Disordered" evidence="1">
    <location>
        <begin position="76"/>
        <end position="105"/>
    </location>
</feature>
<accession>A0A1I4ADV7</accession>
<protein>
    <submittedName>
        <fullName evidence="3">Uncharacterized protein</fullName>
    </submittedName>
</protein>
<evidence type="ECO:0000313" key="4">
    <source>
        <dbReference type="Proteomes" id="UP000199111"/>
    </source>
</evidence>
<sequence length="105" mass="11102">MHIFIRNAGTALAGVVLAGAGLLVALPAHAAAAAHTTAPKAAPVAACTQTAQTRGWICFLRYCDAYYCYYDCYPTAESRRNGEQPAETIRVPKPAGEPPAQIDKP</sequence>
<evidence type="ECO:0000256" key="2">
    <source>
        <dbReference type="SAM" id="SignalP"/>
    </source>
</evidence>
<keyword evidence="2" id="KW-0732">Signal</keyword>
<keyword evidence="4" id="KW-1185">Reference proteome</keyword>
<feature type="signal peptide" evidence="2">
    <location>
        <begin position="1"/>
        <end position="30"/>
    </location>
</feature>
<proteinExistence type="predicted"/>
<dbReference type="Proteomes" id="UP000199111">
    <property type="component" value="Unassembled WGS sequence"/>
</dbReference>
<dbReference type="GeneID" id="96301819"/>